<dbReference type="OrthoDB" id="7169664at2"/>
<accession>A0A4D7B3H8</accession>
<proteinExistence type="predicted"/>
<evidence type="ECO:0000313" key="1">
    <source>
        <dbReference type="EMBL" id="QCI64600.1"/>
    </source>
</evidence>
<dbReference type="AlphaFoldDB" id="A0A4D7B3H8"/>
<dbReference type="InterPro" id="IPR018666">
    <property type="entry name" value="DUF2125"/>
</dbReference>
<name>A0A4D7B3H8_9HYPH</name>
<keyword evidence="2" id="KW-1185">Reference proteome</keyword>
<evidence type="ECO:0000313" key="2">
    <source>
        <dbReference type="Proteomes" id="UP000298781"/>
    </source>
</evidence>
<dbReference type="EMBL" id="CP039690">
    <property type="protein sequence ID" value="QCI64600.1"/>
    <property type="molecule type" value="Genomic_DNA"/>
</dbReference>
<reference evidence="1 2" key="1">
    <citation type="submission" date="2019-04" db="EMBL/GenBank/DDBJ databases">
        <title>Phreatobacter aquaticus sp. nov.</title>
        <authorList>
            <person name="Choi A."/>
        </authorList>
    </citation>
    <scope>NUCLEOTIDE SEQUENCE [LARGE SCALE GENOMIC DNA]</scope>
    <source>
        <strain evidence="1 2">KCTC 52518</strain>
    </source>
</reference>
<sequence>MPRLRTFILPFGALALAAAGWTAVWHWGSNRAEALIERVLASEAANGRVIQCAERTRGGYPFRLEINCTKPVVELRDESRPVRTIRLERLLVVSQIWSPGHVIAEWTGPMTTSIEGDPTVYSANWRLAQTSAQLAVGGYDNSSAVIDAFELSRDGTVLLRAARGELHTRPNQADPVSLDVVTRLQGATLGDAVRAPVDAEIQLTARKLLRSPNRPQPLPPRQWQAAGGSVDLVMFRVAQGDAVGIAKGNLRLTNDGKPDGQIELRVANLESAVQANGLGGTLGAVVAGLNFTSRATDVEGKPGRLINLRASEGRLQVGPIRIGLPSLLP</sequence>
<dbReference type="KEGG" id="pstg:E8M01_10385"/>
<protein>
    <submittedName>
        <fullName evidence="1">DUF2125 domain-containing protein</fullName>
    </submittedName>
</protein>
<dbReference type="Proteomes" id="UP000298781">
    <property type="component" value="Chromosome"/>
</dbReference>
<dbReference type="RefSeq" id="WP_136960052.1">
    <property type="nucleotide sequence ID" value="NZ_CP039690.1"/>
</dbReference>
<gene>
    <name evidence="1" type="ORF">E8M01_10385</name>
</gene>
<dbReference type="Pfam" id="PF09898">
    <property type="entry name" value="DUF2125"/>
    <property type="match status" value="1"/>
</dbReference>
<organism evidence="1 2">
    <name type="scientific">Phreatobacter stygius</name>
    <dbReference type="NCBI Taxonomy" id="1940610"/>
    <lineage>
        <taxon>Bacteria</taxon>
        <taxon>Pseudomonadati</taxon>
        <taxon>Pseudomonadota</taxon>
        <taxon>Alphaproteobacteria</taxon>
        <taxon>Hyphomicrobiales</taxon>
        <taxon>Phreatobacteraceae</taxon>
        <taxon>Phreatobacter</taxon>
    </lineage>
</organism>